<dbReference type="Pfam" id="PF02563">
    <property type="entry name" value="Poly_export"/>
    <property type="match status" value="1"/>
</dbReference>
<dbReference type="Proteomes" id="UP001193035">
    <property type="component" value="Unassembled WGS sequence"/>
</dbReference>
<evidence type="ECO:0000259" key="3">
    <source>
        <dbReference type="Pfam" id="PF02563"/>
    </source>
</evidence>
<dbReference type="InterPro" id="IPR003715">
    <property type="entry name" value="Poly_export_N"/>
</dbReference>
<feature type="domain" description="Soluble ligand binding" evidence="4">
    <location>
        <begin position="121"/>
        <end position="167"/>
    </location>
</feature>
<evidence type="ECO:0000256" key="1">
    <source>
        <dbReference type="ARBA" id="ARBA00022729"/>
    </source>
</evidence>
<dbReference type="EMBL" id="VCPD01000004">
    <property type="protein sequence ID" value="TMV07263.1"/>
    <property type="molecule type" value="Genomic_DNA"/>
</dbReference>
<evidence type="ECO:0000259" key="4">
    <source>
        <dbReference type="Pfam" id="PF10531"/>
    </source>
</evidence>
<gene>
    <name evidence="5" type="ORF">FGK63_12960</name>
</gene>
<proteinExistence type="predicted"/>
<accession>A0ABY2WX07</accession>
<keyword evidence="6" id="KW-1185">Reference proteome</keyword>
<dbReference type="PANTHER" id="PTHR33619:SF3">
    <property type="entry name" value="POLYSACCHARIDE EXPORT PROTEIN GFCE-RELATED"/>
    <property type="match status" value="1"/>
</dbReference>
<reference evidence="5 6" key="1">
    <citation type="submission" date="2019-05" db="EMBL/GenBank/DDBJ databases">
        <title>Ruegeria sp. nov., isolated from tidal flat.</title>
        <authorList>
            <person name="Kim W."/>
        </authorList>
    </citation>
    <scope>NUCLEOTIDE SEQUENCE [LARGE SCALE GENOMIC DNA]</scope>
    <source>
        <strain evidence="5 6">CAU 1488</strain>
    </source>
</reference>
<dbReference type="PANTHER" id="PTHR33619">
    <property type="entry name" value="POLYSACCHARIDE EXPORT PROTEIN GFCE-RELATED"/>
    <property type="match status" value="1"/>
</dbReference>
<evidence type="ECO:0000256" key="2">
    <source>
        <dbReference type="SAM" id="SignalP"/>
    </source>
</evidence>
<sequence>MRTVIGSFFAIVAAMVVATSAFAQSSYQIKPGDALAVEVLEDPNLNRTVLVLPDGSITFPLVGSLRAAGKSVDALRSSLSSALATNFNAPPTVYVSVASIAPPPFGAAFPGGAPLGPTIDIYVTGEVGVPGKIAASEGTTILQALAEAGGLTRFAARKRIELRRADTRYLYNYDGTGGSIKGSTILRPGDVIVVPARRLFE</sequence>
<evidence type="ECO:0000313" key="5">
    <source>
        <dbReference type="EMBL" id="TMV07263.1"/>
    </source>
</evidence>
<dbReference type="Gene3D" id="3.10.560.10">
    <property type="entry name" value="Outer membrane lipoprotein wza domain like"/>
    <property type="match status" value="1"/>
</dbReference>
<dbReference type="Gene3D" id="3.30.1950.10">
    <property type="entry name" value="wza like domain"/>
    <property type="match status" value="1"/>
</dbReference>
<comment type="caution">
    <text evidence="5">The sequence shown here is derived from an EMBL/GenBank/DDBJ whole genome shotgun (WGS) entry which is preliminary data.</text>
</comment>
<feature type="signal peptide" evidence="2">
    <location>
        <begin position="1"/>
        <end position="23"/>
    </location>
</feature>
<feature type="chain" id="PRO_5047153855" evidence="2">
    <location>
        <begin position="24"/>
        <end position="201"/>
    </location>
</feature>
<dbReference type="Pfam" id="PF10531">
    <property type="entry name" value="SLBB"/>
    <property type="match status" value="1"/>
</dbReference>
<organism evidence="5 6">
    <name type="scientific">Ruegeria sediminis</name>
    <dbReference type="NCBI Taxonomy" id="2583820"/>
    <lineage>
        <taxon>Bacteria</taxon>
        <taxon>Pseudomonadati</taxon>
        <taxon>Pseudomonadota</taxon>
        <taxon>Alphaproteobacteria</taxon>
        <taxon>Rhodobacterales</taxon>
        <taxon>Roseobacteraceae</taxon>
        <taxon>Ruegeria</taxon>
    </lineage>
</organism>
<feature type="domain" description="Polysaccharide export protein N-terminal" evidence="3">
    <location>
        <begin position="23"/>
        <end position="97"/>
    </location>
</feature>
<evidence type="ECO:0000313" key="6">
    <source>
        <dbReference type="Proteomes" id="UP001193035"/>
    </source>
</evidence>
<name>A0ABY2WX07_9RHOB</name>
<keyword evidence="1 2" id="KW-0732">Signal</keyword>
<dbReference type="InterPro" id="IPR019554">
    <property type="entry name" value="Soluble_ligand-bd"/>
</dbReference>
<protein>
    <submittedName>
        <fullName evidence="5">Polysaccharide export protein</fullName>
    </submittedName>
</protein>
<dbReference type="InterPro" id="IPR049712">
    <property type="entry name" value="Poly_export"/>
</dbReference>